<organism evidence="1">
    <name type="scientific">marine metagenome</name>
    <dbReference type="NCBI Taxonomy" id="408172"/>
    <lineage>
        <taxon>unclassified sequences</taxon>
        <taxon>metagenomes</taxon>
        <taxon>ecological metagenomes</taxon>
    </lineage>
</organism>
<protein>
    <submittedName>
        <fullName evidence="1">Uncharacterized protein</fullName>
    </submittedName>
</protein>
<sequence>MAVRWLIASLFLCILNLQAGPHWIRINTTQPTGLASPEWMFHTSFE</sequence>
<accession>A0A382GY47</accession>
<evidence type="ECO:0000313" key="1">
    <source>
        <dbReference type="EMBL" id="SVB80006.1"/>
    </source>
</evidence>
<dbReference type="AlphaFoldDB" id="A0A382GY47"/>
<proteinExistence type="predicted"/>
<feature type="non-terminal residue" evidence="1">
    <location>
        <position position="46"/>
    </location>
</feature>
<dbReference type="EMBL" id="UINC01058111">
    <property type="protein sequence ID" value="SVB80006.1"/>
    <property type="molecule type" value="Genomic_DNA"/>
</dbReference>
<reference evidence="1" key="1">
    <citation type="submission" date="2018-05" db="EMBL/GenBank/DDBJ databases">
        <authorList>
            <person name="Lanie J.A."/>
            <person name="Ng W.-L."/>
            <person name="Kazmierczak K.M."/>
            <person name="Andrzejewski T.M."/>
            <person name="Davidsen T.M."/>
            <person name="Wayne K.J."/>
            <person name="Tettelin H."/>
            <person name="Glass J.I."/>
            <person name="Rusch D."/>
            <person name="Podicherti R."/>
            <person name="Tsui H.-C.T."/>
            <person name="Winkler M.E."/>
        </authorList>
    </citation>
    <scope>NUCLEOTIDE SEQUENCE</scope>
</reference>
<gene>
    <name evidence="1" type="ORF">METZ01_LOCUS232860</name>
</gene>
<name>A0A382GY47_9ZZZZ</name>